<evidence type="ECO:0000313" key="6">
    <source>
        <dbReference type="Proteomes" id="UP000092713"/>
    </source>
</evidence>
<sequence length="343" mass="37074">MNKRPTMTSVAQAAGVSVATVDRVLNSRLPVKDGTADRVVLAAQKIGYHATELMRRRLLERAPLLTLGFCLQKQDDPFYQDLAAALREAAEQHAGLRCEARVEFMDQLVPRLIAERIHAVGMEVDALAVVALDHPYVNEAINALRALGKPVFTLLSDVSSPLRSAYLGIDNRKAGRTAAWAIARMAPRAGEVGILIGSQRYLGQESRESGFRSYFREHAPDFRVLEAHTSLEDQDLSQETVLDLLAAHPRMVGLCVAGGGSAGVVRALREEMPAQGLVVVVNELVPVTRSALIDGIVDLVIATPQQRLAQAAVRAMALSCDEHGPSLAAPEPLSFDLHTAESV</sequence>
<dbReference type="Gene3D" id="3.40.50.2300">
    <property type="match status" value="2"/>
</dbReference>
<proteinExistence type="predicted"/>
<reference evidence="5 6" key="1">
    <citation type="submission" date="2016-04" db="EMBL/GenBank/DDBJ databases">
        <title>Draft genome sequence of Janthinobacterium psychrotolerans sp. nov., isolated from freshwater sediments in Denmark.</title>
        <authorList>
            <person name="Gong X."/>
            <person name="Skrivergaard S."/>
            <person name="Korsgaard B.S."/>
            <person name="Schreiber L."/>
            <person name="Marshall I.P."/>
            <person name="Finster K."/>
            <person name="Schramm A."/>
        </authorList>
    </citation>
    <scope>NUCLEOTIDE SEQUENCE [LARGE SCALE GENOMIC DNA]</scope>
    <source>
        <strain evidence="5 6">S3-2</strain>
    </source>
</reference>
<evidence type="ECO:0000313" key="5">
    <source>
        <dbReference type="EMBL" id="OBV39774.1"/>
    </source>
</evidence>
<organism evidence="5 6">
    <name type="scientific">Janthinobacterium psychrotolerans</name>
    <dbReference type="NCBI Taxonomy" id="1747903"/>
    <lineage>
        <taxon>Bacteria</taxon>
        <taxon>Pseudomonadati</taxon>
        <taxon>Pseudomonadota</taxon>
        <taxon>Betaproteobacteria</taxon>
        <taxon>Burkholderiales</taxon>
        <taxon>Oxalobacteraceae</taxon>
        <taxon>Janthinobacterium</taxon>
    </lineage>
</organism>
<dbReference type="EMBL" id="LOCQ01000052">
    <property type="protein sequence ID" value="OBV39774.1"/>
    <property type="molecule type" value="Genomic_DNA"/>
</dbReference>
<dbReference type="RefSeq" id="WP_065307742.1">
    <property type="nucleotide sequence ID" value="NZ_LOCQ01000052.1"/>
</dbReference>
<gene>
    <name evidence="5" type="ORF">ASR47_1011166</name>
</gene>
<dbReference type="InterPro" id="IPR000843">
    <property type="entry name" value="HTH_LacI"/>
</dbReference>
<dbReference type="SUPFAM" id="SSF47413">
    <property type="entry name" value="lambda repressor-like DNA-binding domains"/>
    <property type="match status" value="1"/>
</dbReference>
<keyword evidence="6" id="KW-1185">Reference proteome</keyword>
<evidence type="ECO:0000256" key="1">
    <source>
        <dbReference type="ARBA" id="ARBA00023015"/>
    </source>
</evidence>
<dbReference type="PATRIC" id="fig|1747903.4.peg.3385"/>
<accession>A0A1A7C405</accession>
<keyword evidence="2" id="KW-0238">DNA-binding</keyword>
<feature type="domain" description="HTH lacI-type" evidence="4">
    <location>
        <begin position="5"/>
        <end position="59"/>
    </location>
</feature>
<comment type="caution">
    <text evidence="5">The sequence shown here is derived from an EMBL/GenBank/DDBJ whole genome shotgun (WGS) entry which is preliminary data.</text>
</comment>
<dbReference type="PANTHER" id="PTHR30146:SF152">
    <property type="entry name" value="TRANSCRIPTIONAL REGULATORY PROTEIN"/>
    <property type="match status" value="1"/>
</dbReference>
<dbReference type="STRING" id="1747903.ASR47_1011166"/>
<evidence type="ECO:0000259" key="4">
    <source>
        <dbReference type="PROSITE" id="PS50932"/>
    </source>
</evidence>
<dbReference type="CDD" id="cd01392">
    <property type="entry name" value="HTH_LacI"/>
    <property type="match status" value="1"/>
</dbReference>
<dbReference type="OrthoDB" id="9805774at2"/>
<dbReference type="SUPFAM" id="SSF53822">
    <property type="entry name" value="Periplasmic binding protein-like I"/>
    <property type="match status" value="1"/>
</dbReference>
<keyword evidence="3" id="KW-0804">Transcription</keyword>
<keyword evidence="1" id="KW-0805">Transcription regulation</keyword>
<dbReference type="InterPro" id="IPR028082">
    <property type="entry name" value="Peripla_BP_I"/>
</dbReference>
<dbReference type="AlphaFoldDB" id="A0A1A7C405"/>
<dbReference type="PROSITE" id="PS50932">
    <property type="entry name" value="HTH_LACI_2"/>
    <property type="match status" value="1"/>
</dbReference>
<dbReference type="PANTHER" id="PTHR30146">
    <property type="entry name" value="LACI-RELATED TRANSCRIPTIONAL REPRESSOR"/>
    <property type="match status" value="1"/>
</dbReference>
<dbReference type="InterPro" id="IPR010982">
    <property type="entry name" value="Lambda_DNA-bd_dom_sf"/>
</dbReference>
<evidence type="ECO:0000256" key="3">
    <source>
        <dbReference type="ARBA" id="ARBA00023163"/>
    </source>
</evidence>
<dbReference type="Proteomes" id="UP000092713">
    <property type="component" value="Unassembled WGS sequence"/>
</dbReference>
<dbReference type="InterPro" id="IPR025997">
    <property type="entry name" value="SBP_2_dom"/>
</dbReference>
<dbReference type="GO" id="GO:0003700">
    <property type="term" value="F:DNA-binding transcription factor activity"/>
    <property type="evidence" value="ECO:0007669"/>
    <property type="project" value="TreeGrafter"/>
</dbReference>
<dbReference type="SMART" id="SM00354">
    <property type="entry name" value="HTH_LACI"/>
    <property type="match status" value="1"/>
</dbReference>
<protein>
    <submittedName>
        <fullName evidence="5">LacI family transcriptional regulator</fullName>
    </submittedName>
</protein>
<name>A0A1A7C405_9BURK</name>
<dbReference type="Pfam" id="PF13407">
    <property type="entry name" value="Peripla_BP_4"/>
    <property type="match status" value="1"/>
</dbReference>
<dbReference type="Pfam" id="PF00356">
    <property type="entry name" value="LacI"/>
    <property type="match status" value="1"/>
</dbReference>
<evidence type="ECO:0000256" key="2">
    <source>
        <dbReference type="ARBA" id="ARBA00023125"/>
    </source>
</evidence>
<dbReference type="Gene3D" id="1.10.260.40">
    <property type="entry name" value="lambda repressor-like DNA-binding domains"/>
    <property type="match status" value="1"/>
</dbReference>
<dbReference type="CDD" id="cd06307">
    <property type="entry name" value="PBP1_sugar_binding"/>
    <property type="match status" value="1"/>
</dbReference>
<dbReference type="GO" id="GO:0000976">
    <property type="term" value="F:transcription cis-regulatory region binding"/>
    <property type="evidence" value="ECO:0007669"/>
    <property type="project" value="TreeGrafter"/>
</dbReference>